<comment type="caution">
    <text evidence="2">The sequence shown here is derived from an EMBL/GenBank/DDBJ whole genome shotgun (WGS) entry which is preliminary data.</text>
</comment>
<protein>
    <submittedName>
        <fullName evidence="2">Uncharacterized protein</fullName>
    </submittedName>
</protein>
<evidence type="ECO:0000313" key="2">
    <source>
        <dbReference type="EMBL" id="MCD7465728.1"/>
    </source>
</evidence>
<gene>
    <name evidence="2" type="ORF">HAX54_001820</name>
</gene>
<evidence type="ECO:0000256" key="1">
    <source>
        <dbReference type="SAM" id="MobiDB-lite"/>
    </source>
</evidence>
<proteinExistence type="predicted"/>
<keyword evidence="3" id="KW-1185">Reference proteome</keyword>
<organism evidence="2 3">
    <name type="scientific">Datura stramonium</name>
    <name type="common">Jimsonweed</name>
    <name type="synonym">Common thornapple</name>
    <dbReference type="NCBI Taxonomy" id="4076"/>
    <lineage>
        <taxon>Eukaryota</taxon>
        <taxon>Viridiplantae</taxon>
        <taxon>Streptophyta</taxon>
        <taxon>Embryophyta</taxon>
        <taxon>Tracheophyta</taxon>
        <taxon>Spermatophyta</taxon>
        <taxon>Magnoliopsida</taxon>
        <taxon>eudicotyledons</taxon>
        <taxon>Gunneridae</taxon>
        <taxon>Pentapetalae</taxon>
        <taxon>asterids</taxon>
        <taxon>lamiids</taxon>
        <taxon>Solanales</taxon>
        <taxon>Solanaceae</taxon>
        <taxon>Solanoideae</taxon>
        <taxon>Datureae</taxon>
        <taxon>Datura</taxon>
    </lineage>
</organism>
<dbReference type="PANTHER" id="PTHR33233:SF17">
    <property type="entry name" value="DUF4283 DOMAIN-CONTAINING PROTEIN"/>
    <property type="match status" value="1"/>
</dbReference>
<dbReference type="EMBL" id="JACEIK010001074">
    <property type="protein sequence ID" value="MCD7465728.1"/>
    <property type="molecule type" value="Genomic_DNA"/>
</dbReference>
<dbReference type="PANTHER" id="PTHR33233">
    <property type="entry name" value="ENDONUCLEASE/EXONUCLEASE/PHOSPHATASE"/>
    <property type="match status" value="1"/>
</dbReference>
<accession>A0ABS8T3L4</accession>
<name>A0ABS8T3L4_DATST</name>
<feature type="region of interest" description="Disordered" evidence="1">
    <location>
        <begin position="75"/>
        <end position="102"/>
    </location>
</feature>
<sequence>MHTNECTTNMNIISYDCVLIEVDVAQALPLSIEINTPKGSLDQIIAYDWRPKFCPNYLKFGHEVTNYWKGSIEKPNDKGFQGAKRRRKRKPKVEPRKPKLQDAGGQAPVVFIVVYECNELHKRKILRQELIQLGSEADFLAPGISDRSPILLQLHQRGLSRPKPFKLFKIVLSHPNLGKLQGNIWNKRFHGTGMFQL</sequence>
<dbReference type="Proteomes" id="UP000823775">
    <property type="component" value="Unassembled WGS sequence"/>
</dbReference>
<reference evidence="2 3" key="1">
    <citation type="journal article" date="2021" name="BMC Genomics">
        <title>Datura genome reveals duplications of psychoactive alkaloid biosynthetic genes and high mutation rate following tissue culture.</title>
        <authorList>
            <person name="Rajewski A."/>
            <person name="Carter-House D."/>
            <person name="Stajich J."/>
            <person name="Litt A."/>
        </authorList>
    </citation>
    <scope>NUCLEOTIDE SEQUENCE [LARGE SCALE GENOMIC DNA]</scope>
    <source>
        <strain evidence="2">AR-01</strain>
    </source>
</reference>
<evidence type="ECO:0000313" key="3">
    <source>
        <dbReference type="Proteomes" id="UP000823775"/>
    </source>
</evidence>